<name>A0A8X6SST0_TRICX</name>
<organism evidence="2 3">
    <name type="scientific">Trichonephila clavipes</name>
    <name type="common">Golden silk orbweaver</name>
    <name type="synonym">Nephila clavipes</name>
    <dbReference type="NCBI Taxonomy" id="2585209"/>
    <lineage>
        <taxon>Eukaryota</taxon>
        <taxon>Metazoa</taxon>
        <taxon>Ecdysozoa</taxon>
        <taxon>Arthropoda</taxon>
        <taxon>Chelicerata</taxon>
        <taxon>Arachnida</taxon>
        <taxon>Araneae</taxon>
        <taxon>Araneomorphae</taxon>
        <taxon>Entelegynae</taxon>
        <taxon>Araneoidea</taxon>
        <taxon>Nephilidae</taxon>
        <taxon>Trichonephila</taxon>
    </lineage>
</organism>
<feature type="compositionally biased region" description="Polar residues" evidence="1">
    <location>
        <begin position="23"/>
        <end position="36"/>
    </location>
</feature>
<gene>
    <name evidence="2" type="ORF">TNCV_1088001</name>
</gene>
<dbReference type="EMBL" id="BMAU01021343">
    <property type="protein sequence ID" value="GFY17023.1"/>
    <property type="molecule type" value="Genomic_DNA"/>
</dbReference>
<keyword evidence="3" id="KW-1185">Reference proteome</keyword>
<evidence type="ECO:0000313" key="3">
    <source>
        <dbReference type="Proteomes" id="UP000887159"/>
    </source>
</evidence>
<evidence type="ECO:0000313" key="2">
    <source>
        <dbReference type="EMBL" id="GFY17023.1"/>
    </source>
</evidence>
<feature type="compositionally biased region" description="Polar residues" evidence="1">
    <location>
        <begin position="1"/>
        <end position="10"/>
    </location>
</feature>
<feature type="region of interest" description="Disordered" evidence="1">
    <location>
        <begin position="1"/>
        <end position="36"/>
    </location>
</feature>
<evidence type="ECO:0000256" key="1">
    <source>
        <dbReference type="SAM" id="MobiDB-lite"/>
    </source>
</evidence>
<comment type="caution">
    <text evidence="2">The sequence shown here is derived from an EMBL/GenBank/DDBJ whole genome shotgun (WGS) entry which is preliminary data.</text>
</comment>
<proteinExistence type="predicted"/>
<accession>A0A8X6SST0</accession>
<dbReference type="Proteomes" id="UP000887159">
    <property type="component" value="Unassembled WGS sequence"/>
</dbReference>
<sequence length="98" mass="10917">MQSDFSSPPSGNGCGDRKKSDGTPLSSAAVRNSDNDGCTLWDVPVVLVIRTENKLCKEDGIIRFFETAICVFHDPPRLFFRQLQRCSGCPYVLSNYKI</sequence>
<reference evidence="2" key="1">
    <citation type="submission" date="2020-08" db="EMBL/GenBank/DDBJ databases">
        <title>Multicomponent nature underlies the extraordinary mechanical properties of spider dragline silk.</title>
        <authorList>
            <person name="Kono N."/>
            <person name="Nakamura H."/>
            <person name="Mori M."/>
            <person name="Yoshida Y."/>
            <person name="Ohtoshi R."/>
            <person name="Malay A.D."/>
            <person name="Moran D.A.P."/>
            <person name="Tomita M."/>
            <person name="Numata K."/>
            <person name="Arakawa K."/>
        </authorList>
    </citation>
    <scope>NUCLEOTIDE SEQUENCE</scope>
</reference>
<protein>
    <submittedName>
        <fullName evidence="2">Uncharacterized protein</fullName>
    </submittedName>
</protein>
<dbReference type="AlphaFoldDB" id="A0A8X6SST0"/>